<sequence>MHIDLVAFLTGNLGLKVDLIRPQATLEEAGIDSLAVVELAVMLENDYGVVIDEDELSSVPSVADLNELVDERVASRTAAASSD</sequence>
<keyword evidence="5" id="KW-1185">Reference proteome</keyword>
<dbReference type="InterPro" id="IPR006162">
    <property type="entry name" value="Ppantetheine_attach_site"/>
</dbReference>
<dbReference type="InterPro" id="IPR009081">
    <property type="entry name" value="PP-bd_ACP"/>
</dbReference>
<proteinExistence type="predicted"/>
<reference evidence="5" key="1">
    <citation type="journal article" date="2019" name="Int. J. Syst. Evol. Microbiol.">
        <title>The Global Catalogue of Microorganisms (GCM) 10K type strain sequencing project: providing services to taxonomists for standard genome sequencing and annotation.</title>
        <authorList>
            <consortium name="The Broad Institute Genomics Platform"/>
            <consortium name="The Broad Institute Genome Sequencing Center for Infectious Disease"/>
            <person name="Wu L."/>
            <person name="Ma J."/>
        </authorList>
    </citation>
    <scope>NUCLEOTIDE SEQUENCE [LARGE SCALE GENOMIC DNA]</scope>
    <source>
        <strain evidence="5">JCM 4594</strain>
    </source>
</reference>
<dbReference type="InterPro" id="IPR036736">
    <property type="entry name" value="ACP-like_sf"/>
</dbReference>
<evidence type="ECO:0000259" key="3">
    <source>
        <dbReference type="PROSITE" id="PS50075"/>
    </source>
</evidence>
<keyword evidence="2" id="KW-0597">Phosphoprotein</keyword>
<organism evidence="4 5">
    <name type="scientific">Streptomyces xanthochromogenes</name>
    <dbReference type="NCBI Taxonomy" id="67384"/>
    <lineage>
        <taxon>Bacteria</taxon>
        <taxon>Bacillati</taxon>
        <taxon>Actinomycetota</taxon>
        <taxon>Actinomycetes</taxon>
        <taxon>Kitasatosporales</taxon>
        <taxon>Streptomycetaceae</taxon>
        <taxon>Streptomyces</taxon>
    </lineage>
</organism>
<dbReference type="Pfam" id="PF00550">
    <property type="entry name" value="PP-binding"/>
    <property type="match status" value="1"/>
</dbReference>
<feature type="domain" description="Carrier" evidence="3">
    <location>
        <begin position="1"/>
        <end position="73"/>
    </location>
</feature>
<dbReference type="Gene3D" id="1.10.1200.10">
    <property type="entry name" value="ACP-like"/>
    <property type="match status" value="1"/>
</dbReference>
<dbReference type="SUPFAM" id="SSF47336">
    <property type="entry name" value="ACP-like"/>
    <property type="match status" value="1"/>
</dbReference>
<dbReference type="PROSITE" id="PS50075">
    <property type="entry name" value="CARRIER"/>
    <property type="match status" value="1"/>
</dbReference>
<evidence type="ECO:0000256" key="2">
    <source>
        <dbReference type="ARBA" id="ARBA00022553"/>
    </source>
</evidence>
<name>A0ABQ3AYT6_9ACTN</name>
<evidence type="ECO:0000313" key="4">
    <source>
        <dbReference type="EMBL" id="GGY72012.1"/>
    </source>
</evidence>
<gene>
    <name evidence="4" type="ORF">GCM10010326_77800</name>
</gene>
<evidence type="ECO:0000256" key="1">
    <source>
        <dbReference type="ARBA" id="ARBA00022450"/>
    </source>
</evidence>
<dbReference type="GeneID" id="96295597"/>
<keyword evidence="1" id="KW-0596">Phosphopantetheine</keyword>
<comment type="caution">
    <text evidence="4">The sequence shown here is derived from an EMBL/GenBank/DDBJ whole genome shotgun (WGS) entry which is preliminary data.</text>
</comment>
<dbReference type="Proteomes" id="UP000600946">
    <property type="component" value="Unassembled WGS sequence"/>
</dbReference>
<dbReference type="RefSeq" id="WP_190029639.1">
    <property type="nucleotide sequence ID" value="NZ_BMUU01000029.1"/>
</dbReference>
<dbReference type="PROSITE" id="PS00012">
    <property type="entry name" value="PHOSPHOPANTETHEINE"/>
    <property type="match status" value="1"/>
</dbReference>
<dbReference type="EMBL" id="BMUU01000029">
    <property type="protein sequence ID" value="GGY72012.1"/>
    <property type="molecule type" value="Genomic_DNA"/>
</dbReference>
<protein>
    <recommendedName>
        <fullName evidence="3">Carrier domain-containing protein</fullName>
    </recommendedName>
</protein>
<accession>A0ABQ3AYT6</accession>
<evidence type="ECO:0000313" key="5">
    <source>
        <dbReference type="Proteomes" id="UP000600946"/>
    </source>
</evidence>